<protein>
    <submittedName>
        <fullName evidence="2">Secreted protein</fullName>
    </submittedName>
</protein>
<accession>A0AC34FE47</accession>
<organism evidence="1 2">
    <name type="scientific">Panagrolaimus sp. ES5</name>
    <dbReference type="NCBI Taxonomy" id="591445"/>
    <lineage>
        <taxon>Eukaryota</taxon>
        <taxon>Metazoa</taxon>
        <taxon>Ecdysozoa</taxon>
        <taxon>Nematoda</taxon>
        <taxon>Chromadorea</taxon>
        <taxon>Rhabditida</taxon>
        <taxon>Tylenchina</taxon>
        <taxon>Panagrolaimomorpha</taxon>
        <taxon>Panagrolaimoidea</taxon>
        <taxon>Panagrolaimidae</taxon>
        <taxon>Panagrolaimus</taxon>
    </lineage>
</organism>
<dbReference type="WBParaSite" id="ES5_v2.g15129.t1">
    <property type="protein sequence ID" value="ES5_v2.g15129.t1"/>
    <property type="gene ID" value="ES5_v2.g15129"/>
</dbReference>
<proteinExistence type="predicted"/>
<sequence length="253" mass="29232">MKILSIFLFLLHASVAIGKEQELPTLLMSNTAGDTVKFALDKQKISNSEERIHFDLYIDDTSQASHLFERTVCICMTSDKLTNLPAINCKENARICFDGKMCLGNYETKDCPLQRSTYYERQYFKIGLIITIDKCQDSTVLIHHGNYQVTLKTPPIKSFERTSPNYTEIEIRLVTFLKKINIPSMKNCPTGKDCDHQDKLIFLEYEYPCYDEIVYEWATLMYATVIGAVSYAPKISSYFNKKIWINRKPPEAR</sequence>
<dbReference type="Proteomes" id="UP000887579">
    <property type="component" value="Unplaced"/>
</dbReference>
<evidence type="ECO:0000313" key="2">
    <source>
        <dbReference type="WBParaSite" id="ES5_v2.g15129.t1"/>
    </source>
</evidence>
<reference evidence="2" key="1">
    <citation type="submission" date="2022-11" db="UniProtKB">
        <authorList>
            <consortium name="WormBaseParasite"/>
        </authorList>
    </citation>
    <scope>IDENTIFICATION</scope>
</reference>
<evidence type="ECO:0000313" key="1">
    <source>
        <dbReference type="Proteomes" id="UP000887579"/>
    </source>
</evidence>
<name>A0AC34FE47_9BILA</name>